<dbReference type="Gene3D" id="2.60.120.620">
    <property type="entry name" value="q2cbj1_9rhob like domain"/>
    <property type="match status" value="1"/>
</dbReference>
<dbReference type="Pfam" id="PF05721">
    <property type="entry name" value="PhyH"/>
    <property type="match status" value="1"/>
</dbReference>
<comment type="caution">
    <text evidence="1">The sequence shown here is derived from an EMBL/GenBank/DDBJ whole genome shotgun (WGS) entry which is preliminary data.</text>
</comment>
<proteinExistence type="predicted"/>
<sequence>MDYRNSDPTPPNFPPAPLAAVRSVPAGTEGVDVDLDDVLAGALVDLTGALQRLDIYDELLGHTLELVESVASPQARAGVAADGVERLHEHLSVPQALELRRRLAATLTGRSLVWTGRLLRSLRPQSRPLYVCGRFYARIMMPEDVIAPHRTMLVREAGFMTPHGPHLDSWFSQGTNTINLWMALGTVMPGNGMLFFPSQYRDGLRRENEACDPGQPVGLPRCIALDPGDVLLFHGDHVHSTEINLTDRTRFVVSTRITVGPPAYRREGTGWVPYHDLRLLQTPMRRISSLRSRLTRSGMRQAIRTVRPRTADAPASQRTGRP</sequence>
<evidence type="ECO:0008006" key="3">
    <source>
        <dbReference type="Google" id="ProtNLM"/>
    </source>
</evidence>
<dbReference type="SUPFAM" id="SSF51197">
    <property type="entry name" value="Clavaminate synthase-like"/>
    <property type="match status" value="1"/>
</dbReference>
<keyword evidence="2" id="KW-1185">Reference proteome</keyword>
<evidence type="ECO:0000313" key="2">
    <source>
        <dbReference type="Proteomes" id="UP001501570"/>
    </source>
</evidence>
<dbReference type="Proteomes" id="UP001501570">
    <property type="component" value="Unassembled WGS sequence"/>
</dbReference>
<evidence type="ECO:0000313" key="1">
    <source>
        <dbReference type="EMBL" id="GAA5178643.1"/>
    </source>
</evidence>
<gene>
    <name evidence="1" type="ORF">GCM10023322_06290</name>
</gene>
<accession>A0ABP9RK57</accession>
<reference evidence="2" key="1">
    <citation type="journal article" date="2019" name="Int. J. Syst. Evol. Microbiol.">
        <title>The Global Catalogue of Microorganisms (GCM) 10K type strain sequencing project: providing services to taxonomists for standard genome sequencing and annotation.</title>
        <authorList>
            <consortium name="The Broad Institute Genomics Platform"/>
            <consortium name="The Broad Institute Genome Sequencing Center for Infectious Disease"/>
            <person name="Wu L."/>
            <person name="Ma J."/>
        </authorList>
    </citation>
    <scope>NUCLEOTIDE SEQUENCE [LARGE SCALE GENOMIC DNA]</scope>
    <source>
        <strain evidence="2">JCM 18304</strain>
    </source>
</reference>
<dbReference type="EMBL" id="BAABJQ010000002">
    <property type="protein sequence ID" value="GAA5178643.1"/>
    <property type="molecule type" value="Genomic_DNA"/>
</dbReference>
<dbReference type="RefSeq" id="WP_345625888.1">
    <property type="nucleotide sequence ID" value="NZ_BAABJQ010000002.1"/>
</dbReference>
<name>A0ABP9RK57_9ACTN</name>
<dbReference type="InterPro" id="IPR008775">
    <property type="entry name" value="Phytyl_CoA_dOase-like"/>
</dbReference>
<organism evidence="1 2">
    <name type="scientific">Rugosimonospora acidiphila</name>
    <dbReference type="NCBI Taxonomy" id="556531"/>
    <lineage>
        <taxon>Bacteria</taxon>
        <taxon>Bacillati</taxon>
        <taxon>Actinomycetota</taxon>
        <taxon>Actinomycetes</taxon>
        <taxon>Micromonosporales</taxon>
        <taxon>Micromonosporaceae</taxon>
        <taxon>Rugosimonospora</taxon>
    </lineage>
</organism>
<protein>
    <recommendedName>
        <fullName evidence="3">Phytanoyl-CoA dioxygenase (PhyH)</fullName>
    </recommendedName>
</protein>